<protein>
    <submittedName>
        <fullName evidence="2">Uncharacterized protein</fullName>
    </submittedName>
</protein>
<evidence type="ECO:0000256" key="1">
    <source>
        <dbReference type="SAM" id="MobiDB-lite"/>
    </source>
</evidence>
<gene>
    <name evidence="2" type="ORF">P5673_009131</name>
</gene>
<evidence type="ECO:0000313" key="3">
    <source>
        <dbReference type="Proteomes" id="UP001249851"/>
    </source>
</evidence>
<proteinExistence type="predicted"/>
<keyword evidence="3" id="KW-1185">Reference proteome</keyword>
<feature type="region of interest" description="Disordered" evidence="1">
    <location>
        <begin position="1"/>
        <end position="30"/>
    </location>
</feature>
<dbReference type="EMBL" id="JARQWQ010000016">
    <property type="protein sequence ID" value="KAK2566517.1"/>
    <property type="molecule type" value="Genomic_DNA"/>
</dbReference>
<comment type="caution">
    <text evidence="2">The sequence shown here is derived from an EMBL/GenBank/DDBJ whole genome shotgun (WGS) entry which is preliminary data.</text>
</comment>
<accession>A0AAD9QSD8</accession>
<dbReference type="Proteomes" id="UP001249851">
    <property type="component" value="Unassembled WGS sequence"/>
</dbReference>
<reference evidence="2" key="2">
    <citation type="journal article" date="2023" name="Science">
        <title>Genomic signatures of disease resistance in endangered staghorn corals.</title>
        <authorList>
            <person name="Vollmer S.V."/>
            <person name="Selwyn J.D."/>
            <person name="Despard B.A."/>
            <person name="Roesel C.L."/>
        </authorList>
    </citation>
    <scope>NUCLEOTIDE SEQUENCE</scope>
    <source>
        <strain evidence="2">K2</strain>
    </source>
</reference>
<evidence type="ECO:0000313" key="2">
    <source>
        <dbReference type="EMBL" id="KAK2566517.1"/>
    </source>
</evidence>
<dbReference type="AlphaFoldDB" id="A0AAD9QSD8"/>
<feature type="compositionally biased region" description="Basic and acidic residues" evidence="1">
    <location>
        <begin position="1"/>
        <end position="10"/>
    </location>
</feature>
<sequence>MAAERFQTRTDEEEIEQLLHDKRSKSANKAADNAVRTLRDFCKDQNLDESFQELSKADLNSLLRKFCNKVCVNLGRREDFAANEEQREPQEFLKMKATGSRRCCKGKQSKSKTKAIAVIAVAPTDRASFVYSYAQTRLKGQYNGKLSFSLVYVLKPLVTPIRATLKPIKTQAFVIFHERMEFKK</sequence>
<name>A0AAD9QSD8_ACRCE</name>
<organism evidence="2 3">
    <name type="scientific">Acropora cervicornis</name>
    <name type="common">Staghorn coral</name>
    <dbReference type="NCBI Taxonomy" id="6130"/>
    <lineage>
        <taxon>Eukaryota</taxon>
        <taxon>Metazoa</taxon>
        <taxon>Cnidaria</taxon>
        <taxon>Anthozoa</taxon>
        <taxon>Hexacorallia</taxon>
        <taxon>Scleractinia</taxon>
        <taxon>Astrocoeniina</taxon>
        <taxon>Acroporidae</taxon>
        <taxon>Acropora</taxon>
    </lineage>
</organism>
<reference evidence="2" key="1">
    <citation type="journal article" date="2023" name="G3 (Bethesda)">
        <title>Whole genome assembly and annotation of the endangered Caribbean coral Acropora cervicornis.</title>
        <authorList>
            <person name="Selwyn J.D."/>
            <person name="Vollmer S.V."/>
        </authorList>
    </citation>
    <scope>NUCLEOTIDE SEQUENCE</scope>
    <source>
        <strain evidence="2">K2</strain>
    </source>
</reference>